<keyword evidence="3 8" id="KW-0812">Transmembrane</keyword>
<dbReference type="InterPro" id="IPR027417">
    <property type="entry name" value="P-loop_NTPase"/>
</dbReference>
<dbReference type="PANTHER" id="PTHR43038">
    <property type="entry name" value="ATP-BINDING CASSETTE, SUB-FAMILY H, MEMBER 1"/>
    <property type="match status" value="1"/>
</dbReference>
<dbReference type="InterPro" id="IPR003593">
    <property type="entry name" value="AAA+_ATPase"/>
</dbReference>
<dbReference type="GO" id="GO:0005524">
    <property type="term" value="F:ATP binding"/>
    <property type="evidence" value="ECO:0007669"/>
    <property type="project" value="UniProtKB-KW"/>
</dbReference>
<reference evidence="11 12" key="1">
    <citation type="submission" date="2019-03" db="EMBL/GenBank/DDBJ databases">
        <title>Genomic Encyclopedia of Type Strains, Phase IV (KMG-IV): sequencing the most valuable type-strain genomes for metagenomic binning, comparative biology and taxonomic classification.</title>
        <authorList>
            <person name="Goeker M."/>
        </authorList>
    </citation>
    <scope>NUCLEOTIDE SEQUENCE [LARGE SCALE GENOMIC DNA]</scope>
    <source>
        <strain evidence="11 12">DSM 11901</strain>
    </source>
</reference>
<dbReference type="PROSITE" id="PS50893">
    <property type="entry name" value="ABC_TRANSPORTER_2"/>
    <property type="match status" value="2"/>
</dbReference>
<evidence type="ECO:0000256" key="3">
    <source>
        <dbReference type="ARBA" id="ARBA00022692"/>
    </source>
</evidence>
<feature type="transmembrane region" description="Helical" evidence="8">
    <location>
        <begin position="735"/>
        <end position="754"/>
    </location>
</feature>
<accession>A0A4R6RN24</accession>
<keyword evidence="6 8" id="KW-1133">Transmembrane helix</keyword>
<comment type="subcellular location">
    <subcellularLocation>
        <location evidence="1">Membrane</location>
        <topology evidence="1">Multi-pass membrane protein</topology>
    </subcellularLocation>
</comment>
<dbReference type="GO" id="GO:0140359">
    <property type="term" value="F:ABC-type transporter activity"/>
    <property type="evidence" value="ECO:0007669"/>
    <property type="project" value="InterPro"/>
</dbReference>
<sequence length="926" mass="100505">MNRIAPAVVLQDVSHRYGDVTALHHISLSLPAGQTIGLVGPDGVGKSTLLSLIAGVKRLQRGGVRVLGHDMAQARERAVLAPRVAFMPQGLGRNLYPTLSVAENIDFFARLFGQGARERAARLQRLMDATGLSPFRDRPAGKLSGGMKQKLGLCCALVHDPDLLILDEPTTGVDPLSRRQFWALVEALRAERPGMSVIVATAYMEEAERFEHLVAMNGGRVLVFDRTREVLARTPQGTLEAAYIDLLPPEQRGNTAPLAIPPRLHSEGPPAIEATRLTRRFGDFVAVDGVSFRIERGEIFGFLGSNGCGKTTTMKMLTGLLDISSGEARLLGEPIRAGDLATRLRVGYMSQAFSLYEELSVRQNLGLHARLYRLDGPHATEAIDAALRDFDLQAHADASPKALSLGIRQRLQLAAACLHKPEVLILDEPTSGVDPAARDLFWRRLVTLSREQQVTIFVSTHFMNEAERCDRISLMHRGRVLAVGSPAELRDSQQADSLETAFVAYLQAADDTVQAAQAASTANAASTPNAAASAETTAAPSAAGAPSRHSLSAWLAGVWAFALREGLELRRDRIRLTFALLGPIILLVTAAWSISFDVEHVKFAVLDHDQTHDSRQLIGHFAGSRYFEQQPDLHADDEVQTSLRRHDVSLVMEIPPGFGRDLLAGRRPEVGFFIDGTQPFTAENVRGYAQGIVLEHAMRFARETPGLTPPTLPARLEPRFAYNQSFRSIYASTPGLLMLCLIIIPTMLTALGVVREKEMGSILNLYASPATVGQFLLGKQMPYIALAMASYLTLVFLSVFLLQVPLKGSFLALSLGALCFVFATTALGLFLSAFLRSQVAASFASAIICLIPSVNFSGLLYPVSTLTGAAVWVGKGFPASWFQLISLGAFTKGLGMGSFWPMYAALLGFGLLYLGLARLLVRKQEG</sequence>
<evidence type="ECO:0000256" key="4">
    <source>
        <dbReference type="ARBA" id="ARBA00022741"/>
    </source>
</evidence>
<evidence type="ECO:0000256" key="6">
    <source>
        <dbReference type="ARBA" id="ARBA00022989"/>
    </source>
</evidence>
<dbReference type="InterPro" id="IPR003439">
    <property type="entry name" value="ABC_transporter-like_ATP-bd"/>
</dbReference>
<proteinExistence type="predicted"/>
<evidence type="ECO:0000256" key="5">
    <source>
        <dbReference type="ARBA" id="ARBA00022840"/>
    </source>
</evidence>
<keyword evidence="4" id="KW-0547">Nucleotide-binding</keyword>
<organism evidence="11 12">
    <name type="scientific">Aquabacterium commune</name>
    <dbReference type="NCBI Taxonomy" id="70586"/>
    <lineage>
        <taxon>Bacteria</taxon>
        <taxon>Pseudomonadati</taxon>
        <taxon>Pseudomonadota</taxon>
        <taxon>Betaproteobacteria</taxon>
        <taxon>Burkholderiales</taxon>
        <taxon>Aquabacterium</taxon>
    </lineage>
</organism>
<dbReference type="Proteomes" id="UP000294593">
    <property type="component" value="Unassembled WGS sequence"/>
</dbReference>
<evidence type="ECO:0000313" key="11">
    <source>
        <dbReference type="EMBL" id="TDP87942.1"/>
    </source>
</evidence>
<dbReference type="GO" id="GO:0016887">
    <property type="term" value="F:ATP hydrolysis activity"/>
    <property type="evidence" value="ECO:0007669"/>
    <property type="project" value="InterPro"/>
</dbReference>
<dbReference type="AlphaFoldDB" id="A0A4R6RN24"/>
<keyword evidence="12" id="KW-1185">Reference proteome</keyword>
<dbReference type="InterPro" id="IPR017871">
    <property type="entry name" value="ABC_transporter-like_CS"/>
</dbReference>
<dbReference type="EMBL" id="SNXW01000001">
    <property type="protein sequence ID" value="TDP87942.1"/>
    <property type="molecule type" value="Genomic_DNA"/>
</dbReference>
<dbReference type="InterPro" id="IPR047817">
    <property type="entry name" value="ABC2_TM_bact-type"/>
</dbReference>
<evidence type="ECO:0000256" key="1">
    <source>
        <dbReference type="ARBA" id="ARBA00004141"/>
    </source>
</evidence>
<feature type="transmembrane region" description="Helical" evidence="8">
    <location>
        <begin position="574"/>
        <end position="594"/>
    </location>
</feature>
<feature type="domain" description="ABC transmembrane type-2" evidence="10">
    <location>
        <begin position="696"/>
        <end position="924"/>
    </location>
</feature>
<protein>
    <submittedName>
        <fullName evidence="11">Ribosome-dependent ATPase</fullName>
    </submittedName>
</protein>
<dbReference type="PROSITE" id="PS00211">
    <property type="entry name" value="ABC_TRANSPORTER_1"/>
    <property type="match status" value="1"/>
</dbReference>
<feature type="domain" description="ABC transporter" evidence="9">
    <location>
        <begin position="8"/>
        <end position="243"/>
    </location>
</feature>
<dbReference type="InterPro" id="IPR047651">
    <property type="entry name" value="ABC2_perm_RbbA"/>
</dbReference>
<evidence type="ECO:0000256" key="2">
    <source>
        <dbReference type="ARBA" id="ARBA00022475"/>
    </source>
</evidence>
<dbReference type="GO" id="GO:0016020">
    <property type="term" value="C:membrane"/>
    <property type="evidence" value="ECO:0007669"/>
    <property type="project" value="UniProtKB-SubCell"/>
</dbReference>
<feature type="transmembrane region" description="Helical" evidence="8">
    <location>
        <begin position="783"/>
        <end position="804"/>
    </location>
</feature>
<dbReference type="Pfam" id="PF12698">
    <property type="entry name" value="ABC2_membrane_3"/>
    <property type="match status" value="1"/>
</dbReference>
<dbReference type="Gene3D" id="3.40.50.300">
    <property type="entry name" value="P-loop containing nucleotide triphosphate hydrolases"/>
    <property type="match status" value="2"/>
</dbReference>
<keyword evidence="7 8" id="KW-0472">Membrane</keyword>
<evidence type="ECO:0000313" key="12">
    <source>
        <dbReference type="Proteomes" id="UP000294593"/>
    </source>
</evidence>
<feature type="transmembrane region" description="Helical" evidence="8">
    <location>
        <begin position="900"/>
        <end position="921"/>
    </location>
</feature>
<dbReference type="CDD" id="cd03230">
    <property type="entry name" value="ABC_DR_subfamily_A"/>
    <property type="match status" value="1"/>
</dbReference>
<dbReference type="PANTHER" id="PTHR43038:SF4">
    <property type="entry name" value="RIBOSOME-ASSOCIATED ATPASE"/>
    <property type="match status" value="1"/>
</dbReference>
<dbReference type="Gene3D" id="3.40.1710.10">
    <property type="entry name" value="abc type-2 transporter like domain"/>
    <property type="match status" value="1"/>
</dbReference>
<keyword evidence="2" id="KW-1003">Cell membrane</keyword>
<evidence type="ECO:0000256" key="8">
    <source>
        <dbReference type="SAM" id="Phobius"/>
    </source>
</evidence>
<dbReference type="SMART" id="SM00382">
    <property type="entry name" value="AAA"/>
    <property type="match status" value="2"/>
</dbReference>
<feature type="transmembrane region" description="Helical" evidence="8">
    <location>
        <begin position="843"/>
        <end position="863"/>
    </location>
</feature>
<evidence type="ECO:0000256" key="7">
    <source>
        <dbReference type="ARBA" id="ARBA00023136"/>
    </source>
</evidence>
<dbReference type="NCBIfam" id="NF033858">
    <property type="entry name" value="ABC2_perm_RbbA"/>
    <property type="match status" value="1"/>
</dbReference>
<evidence type="ECO:0000259" key="9">
    <source>
        <dbReference type="PROSITE" id="PS50893"/>
    </source>
</evidence>
<keyword evidence="5" id="KW-0067">ATP-binding</keyword>
<dbReference type="InterPro" id="IPR013525">
    <property type="entry name" value="ABC2_TM"/>
</dbReference>
<comment type="caution">
    <text evidence="11">The sequence shown here is derived from an EMBL/GenBank/DDBJ whole genome shotgun (WGS) entry which is preliminary data.</text>
</comment>
<feature type="domain" description="ABC transporter" evidence="9">
    <location>
        <begin position="272"/>
        <end position="502"/>
    </location>
</feature>
<dbReference type="Pfam" id="PF00005">
    <property type="entry name" value="ABC_tran"/>
    <property type="match status" value="2"/>
</dbReference>
<gene>
    <name evidence="11" type="ORF">EV672_10174</name>
</gene>
<feature type="transmembrane region" description="Helical" evidence="8">
    <location>
        <begin position="810"/>
        <end position="831"/>
    </location>
</feature>
<dbReference type="PROSITE" id="PS51012">
    <property type="entry name" value="ABC_TM2"/>
    <property type="match status" value="1"/>
</dbReference>
<dbReference type="SUPFAM" id="SSF52540">
    <property type="entry name" value="P-loop containing nucleoside triphosphate hydrolases"/>
    <property type="match status" value="2"/>
</dbReference>
<evidence type="ECO:0000259" key="10">
    <source>
        <dbReference type="PROSITE" id="PS51012"/>
    </source>
</evidence>
<name>A0A4R6RN24_9BURK</name>